<dbReference type="OrthoDB" id="19394at2759"/>
<dbReference type="Pfam" id="PF14613">
    <property type="entry name" value="HAM1_C"/>
    <property type="match status" value="1"/>
</dbReference>
<dbReference type="Proteomes" id="UP000663671">
    <property type="component" value="Chromosome 2"/>
</dbReference>
<dbReference type="PANTHER" id="PTHR31138">
    <property type="entry name" value="CHROMOSOME 19, WHOLE GENOME SHOTGUN SEQUENCE"/>
    <property type="match status" value="1"/>
</dbReference>
<accession>A0A8A1M0M1</accession>
<gene>
    <name evidence="3" type="ORF">I7I51_08537</name>
</gene>
<proteinExistence type="predicted"/>
<feature type="region of interest" description="Disordered" evidence="1">
    <location>
        <begin position="117"/>
        <end position="176"/>
    </location>
</feature>
<evidence type="ECO:0000259" key="2">
    <source>
        <dbReference type="Pfam" id="PF14613"/>
    </source>
</evidence>
<dbReference type="EMBL" id="CP069109">
    <property type="protein sequence ID" value="QSS59105.1"/>
    <property type="molecule type" value="Genomic_DNA"/>
</dbReference>
<protein>
    <recommendedName>
        <fullName evidence="2">HAM1-like C-terminal domain-containing protein</fullName>
    </recommendedName>
</protein>
<evidence type="ECO:0000313" key="4">
    <source>
        <dbReference type="Proteomes" id="UP000663671"/>
    </source>
</evidence>
<dbReference type="AlphaFoldDB" id="A0A8A1M0M1"/>
<feature type="compositionally biased region" description="Basic and acidic residues" evidence="1">
    <location>
        <begin position="144"/>
        <end position="154"/>
    </location>
</feature>
<name>A0A8A1M0M1_AJECA</name>
<dbReference type="InterPro" id="IPR027842">
    <property type="entry name" value="HAM1-like_C"/>
</dbReference>
<evidence type="ECO:0000313" key="3">
    <source>
        <dbReference type="EMBL" id="QSS59105.1"/>
    </source>
</evidence>
<feature type="domain" description="HAM1-like C-terminal" evidence="2">
    <location>
        <begin position="3"/>
        <end position="118"/>
    </location>
</feature>
<organism evidence="3 4">
    <name type="scientific">Ajellomyces capsulatus</name>
    <name type="common">Darling's disease fungus</name>
    <name type="synonym">Histoplasma capsulatum</name>
    <dbReference type="NCBI Taxonomy" id="5037"/>
    <lineage>
        <taxon>Eukaryota</taxon>
        <taxon>Fungi</taxon>
        <taxon>Dikarya</taxon>
        <taxon>Ascomycota</taxon>
        <taxon>Pezizomycotina</taxon>
        <taxon>Eurotiomycetes</taxon>
        <taxon>Eurotiomycetidae</taxon>
        <taxon>Onygenales</taxon>
        <taxon>Ajellomycetaceae</taxon>
        <taxon>Histoplasma</taxon>
    </lineage>
</organism>
<dbReference type="VEuPathDB" id="FungiDB:I7I51_08537"/>
<sequence>IRGDRFTYAVHSEAQRAWKAARSSPQESQTIYSYYVDAVRKQVMAMRKKSAEKKDAVKERDTKVNLTATERTALFQHIKLPGGISSKVTEYEELATKGDKWESPVFSIGDAAESTNLPQLAPIARKPRSRPKTRDSGIGSVDETISRDDQDKGKRGIGGTQLPSGPHMVPEANIRV</sequence>
<reference evidence="3" key="1">
    <citation type="submission" date="2021-01" db="EMBL/GenBank/DDBJ databases">
        <title>Chromosome-level genome assembly of a human fungal pathogen reveals clustering of transcriptionally co-regulated genes.</title>
        <authorList>
            <person name="Voorhies M."/>
            <person name="Cohen S."/>
            <person name="Shea T.P."/>
            <person name="Petrus S."/>
            <person name="Munoz J.F."/>
            <person name="Poplawski S."/>
            <person name="Goldman W.E."/>
            <person name="Michael T."/>
            <person name="Cuomo C.A."/>
            <person name="Sil A."/>
            <person name="Beyhan S."/>
        </authorList>
    </citation>
    <scope>NUCLEOTIDE SEQUENCE</scope>
    <source>
        <strain evidence="3">WU24</strain>
    </source>
</reference>
<dbReference type="PANTHER" id="PTHR31138:SF1">
    <property type="entry name" value="PDZ DOMAIN-CONTAINING PROTEIN"/>
    <property type="match status" value="1"/>
</dbReference>
<evidence type="ECO:0000256" key="1">
    <source>
        <dbReference type="SAM" id="MobiDB-lite"/>
    </source>
</evidence>
<feature type="non-terminal residue" evidence="3">
    <location>
        <position position="1"/>
    </location>
</feature>